<accession>A0A5C6AJY9</accession>
<evidence type="ECO:0000256" key="2">
    <source>
        <dbReference type="SAM" id="Phobius"/>
    </source>
</evidence>
<proteinExistence type="predicted"/>
<evidence type="ECO:0000256" key="1">
    <source>
        <dbReference type="SAM" id="MobiDB-lite"/>
    </source>
</evidence>
<gene>
    <name evidence="3" type="ORF">Pla108_04240</name>
</gene>
<protein>
    <recommendedName>
        <fullName evidence="5">Zinc-finger domain-containing protein</fullName>
    </recommendedName>
</protein>
<dbReference type="EMBL" id="SJPR01000001">
    <property type="protein sequence ID" value="TWT99485.1"/>
    <property type="molecule type" value="Genomic_DNA"/>
</dbReference>
<sequence>MKNDHLQPESPADDWTPADDWAPCAPGTLRGLSHRLGVENARRTALRTTAKAVGGVVAVAATAVLLVAAFAPSAPATISCGRCVALMPAYHERLVGENQLSDSDATASLASLSAEDAALVAAHLKSCPRCLRVYEQTYPGAVTAAAGVGFFAFGWRLRGGRRSAFCG</sequence>
<dbReference type="AlphaFoldDB" id="A0A5C6AJY9"/>
<evidence type="ECO:0008006" key="5">
    <source>
        <dbReference type="Google" id="ProtNLM"/>
    </source>
</evidence>
<keyword evidence="2" id="KW-0812">Transmembrane</keyword>
<keyword evidence="2" id="KW-1133">Transmembrane helix</keyword>
<evidence type="ECO:0000313" key="4">
    <source>
        <dbReference type="Proteomes" id="UP000317421"/>
    </source>
</evidence>
<keyword evidence="4" id="KW-1185">Reference proteome</keyword>
<evidence type="ECO:0000313" key="3">
    <source>
        <dbReference type="EMBL" id="TWT99485.1"/>
    </source>
</evidence>
<name>A0A5C6AJY9_9BACT</name>
<reference evidence="3 4" key="1">
    <citation type="submission" date="2019-02" db="EMBL/GenBank/DDBJ databases">
        <title>Deep-cultivation of Planctomycetes and their phenomic and genomic characterization uncovers novel biology.</title>
        <authorList>
            <person name="Wiegand S."/>
            <person name="Jogler M."/>
            <person name="Boedeker C."/>
            <person name="Pinto D."/>
            <person name="Vollmers J."/>
            <person name="Rivas-Marin E."/>
            <person name="Kohn T."/>
            <person name="Peeters S.H."/>
            <person name="Heuer A."/>
            <person name="Rast P."/>
            <person name="Oberbeckmann S."/>
            <person name="Bunk B."/>
            <person name="Jeske O."/>
            <person name="Meyerdierks A."/>
            <person name="Storesund J.E."/>
            <person name="Kallscheuer N."/>
            <person name="Luecker S."/>
            <person name="Lage O.M."/>
            <person name="Pohl T."/>
            <person name="Merkel B.J."/>
            <person name="Hornburger P."/>
            <person name="Mueller R.-W."/>
            <person name="Bruemmer F."/>
            <person name="Labrenz M."/>
            <person name="Spormann A.M."/>
            <person name="Op Den Camp H."/>
            <person name="Overmann J."/>
            <person name="Amann R."/>
            <person name="Jetten M.S.M."/>
            <person name="Mascher T."/>
            <person name="Medema M.H."/>
            <person name="Devos D.P."/>
            <person name="Kaster A.-K."/>
            <person name="Ovreas L."/>
            <person name="Rohde M."/>
            <person name="Galperin M.Y."/>
            <person name="Jogler C."/>
        </authorList>
    </citation>
    <scope>NUCLEOTIDE SEQUENCE [LARGE SCALE GENOMIC DNA]</scope>
    <source>
        <strain evidence="3 4">Pla108</strain>
    </source>
</reference>
<keyword evidence="2" id="KW-0472">Membrane</keyword>
<comment type="caution">
    <text evidence="3">The sequence shown here is derived from an EMBL/GenBank/DDBJ whole genome shotgun (WGS) entry which is preliminary data.</text>
</comment>
<feature type="region of interest" description="Disordered" evidence="1">
    <location>
        <begin position="1"/>
        <end position="20"/>
    </location>
</feature>
<organism evidence="3 4">
    <name type="scientific">Botrimarina colliarenosi</name>
    <dbReference type="NCBI Taxonomy" id="2528001"/>
    <lineage>
        <taxon>Bacteria</taxon>
        <taxon>Pseudomonadati</taxon>
        <taxon>Planctomycetota</taxon>
        <taxon>Planctomycetia</taxon>
        <taxon>Pirellulales</taxon>
        <taxon>Lacipirellulaceae</taxon>
        <taxon>Botrimarina</taxon>
    </lineage>
</organism>
<dbReference type="Proteomes" id="UP000317421">
    <property type="component" value="Unassembled WGS sequence"/>
</dbReference>
<feature type="transmembrane region" description="Helical" evidence="2">
    <location>
        <begin position="52"/>
        <end position="71"/>
    </location>
</feature>
<feature type="transmembrane region" description="Helical" evidence="2">
    <location>
        <begin position="138"/>
        <end position="155"/>
    </location>
</feature>
<dbReference type="RefSeq" id="WP_197526164.1">
    <property type="nucleotide sequence ID" value="NZ_SJPR01000001.1"/>
</dbReference>